<dbReference type="CDD" id="cd00067">
    <property type="entry name" value="GAL4"/>
    <property type="match status" value="1"/>
</dbReference>
<evidence type="ECO:0000313" key="8">
    <source>
        <dbReference type="EMBL" id="KAH8705909.1"/>
    </source>
</evidence>
<evidence type="ECO:0000256" key="4">
    <source>
        <dbReference type="ARBA" id="ARBA00023163"/>
    </source>
</evidence>
<dbReference type="GO" id="GO:0005634">
    <property type="term" value="C:nucleus"/>
    <property type="evidence" value="ECO:0007669"/>
    <property type="project" value="TreeGrafter"/>
</dbReference>
<name>A0AAD4Q485_9EURO</name>
<keyword evidence="9" id="KW-1185">Reference proteome</keyword>
<dbReference type="GO" id="GO:0000981">
    <property type="term" value="F:DNA-binding transcription factor activity, RNA polymerase II-specific"/>
    <property type="evidence" value="ECO:0007669"/>
    <property type="project" value="InterPro"/>
</dbReference>
<dbReference type="Proteomes" id="UP001201262">
    <property type="component" value="Unassembled WGS sequence"/>
</dbReference>
<dbReference type="InterPro" id="IPR051127">
    <property type="entry name" value="Fungal_SecMet_Regulators"/>
</dbReference>
<feature type="region of interest" description="Disordered" evidence="6">
    <location>
        <begin position="503"/>
        <end position="524"/>
    </location>
</feature>
<feature type="region of interest" description="Disordered" evidence="6">
    <location>
        <begin position="1"/>
        <end position="42"/>
    </location>
</feature>
<comment type="caution">
    <text evidence="8">The sequence shown here is derived from an EMBL/GenBank/DDBJ whole genome shotgun (WGS) entry which is preliminary data.</text>
</comment>
<feature type="region of interest" description="Disordered" evidence="6">
    <location>
        <begin position="181"/>
        <end position="210"/>
    </location>
</feature>
<keyword evidence="1" id="KW-0479">Metal-binding</keyword>
<dbReference type="GeneID" id="70240601"/>
<proteinExistence type="predicted"/>
<dbReference type="GO" id="GO:0000435">
    <property type="term" value="P:positive regulation of transcription from RNA polymerase II promoter by galactose"/>
    <property type="evidence" value="ECO:0007669"/>
    <property type="project" value="TreeGrafter"/>
</dbReference>
<keyword evidence="3" id="KW-0238">DNA-binding</keyword>
<dbReference type="SMART" id="SM00906">
    <property type="entry name" value="Fungal_trans"/>
    <property type="match status" value="1"/>
</dbReference>
<keyword evidence="2" id="KW-0805">Transcription regulation</keyword>
<keyword evidence="4" id="KW-0804">Transcription</keyword>
<dbReference type="GO" id="GO:0006351">
    <property type="term" value="P:DNA-templated transcription"/>
    <property type="evidence" value="ECO:0007669"/>
    <property type="project" value="InterPro"/>
</dbReference>
<keyword evidence="5" id="KW-0539">Nucleus</keyword>
<dbReference type="SUPFAM" id="SSF57701">
    <property type="entry name" value="Zn2/Cys6 DNA-binding domain"/>
    <property type="match status" value="1"/>
</dbReference>
<evidence type="ECO:0000256" key="6">
    <source>
        <dbReference type="SAM" id="MobiDB-lite"/>
    </source>
</evidence>
<accession>A0AAD4Q485</accession>
<dbReference type="AlphaFoldDB" id="A0AAD4Q485"/>
<dbReference type="InterPro" id="IPR036864">
    <property type="entry name" value="Zn2-C6_fun-type_DNA-bd_sf"/>
</dbReference>
<dbReference type="PANTHER" id="PTHR47424:SF4">
    <property type="entry name" value="ZN(II)2CYS6 TRANSCRIPTION FACTOR (EUROFUNG)"/>
    <property type="match status" value="1"/>
</dbReference>
<dbReference type="GO" id="GO:0000978">
    <property type="term" value="F:RNA polymerase II cis-regulatory region sequence-specific DNA binding"/>
    <property type="evidence" value="ECO:0007669"/>
    <property type="project" value="TreeGrafter"/>
</dbReference>
<dbReference type="Pfam" id="PF00172">
    <property type="entry name" value="Zn_clus"/>
    <property type="match status" value="1"/>
</dbReference>
<sequence>MSAPETRRPRGSVNREPSPGEPRTPAAVSVRLEHGEPATKRRKTRLACDECRNKKIKCDGVRPLCGACTKKGWSEQKCVYNNADRRDWAGMRQLVGQLQGRIRSLEHEIAEPMPGSESQVLVSRPPQQQHPVLTGSDYSRLLYDVGIAFFNCSDETLPMQTSVAPNRQDPTQLLYHPKESQISASQDVSLTSSRIADCPDNSTVPERDDSISIHDRSRGVSAIVGAVTGEEQNHSFHGTSSAVTFMQEIRQAINARVGVSPASGHDGYQNNQTFNYVSHQQRSSAGFVRKRLASDYVLPPRKLADELFQTYWVYVYPLYPFLDKKSFMQSYNSIWTGDWPSTSTSSSSTPVLGVDEPTAICTFNMVLALACQYSHAVEEESRRDTAKTFFFRAKDCLQFDPVDSSNHSIHLVQALLLFGQYLQSIGSPHEAWGAIGVATRICHELGFHLKNESTIQTVRERETVRRVYHGCVMMDRMLSMNLGRPPMVSVSMADSLPLPLDFDEDWEDGRDNRTAETSERASKGPSTLSFFTHSAKLYSIMHKILLSIYPDEKVELLDDSERYFIGLEPTFQIDHDLTKWCRSIPDHLKINPALDSQPIEEQRSTFCRLSFILWARFLHVRLYLLRPIFARFCIYSQIAHNHNNHIAGTTDHYAVSQIPSYDMISYRMALQCSILCVKTARELIAVICKQFTAERSWGRKPSWLLSVLHVYLAAAVLIAIRLRPDIPWEVTEPEIEASWTSALEILRDYRSDSRSAQRCVAALEILHEKLSSNSQLGQAQQEQRHWQGDLAEFETQFRLDQGYQTLDGATGAWNWDYKQTWLEDFIFLDPLNI</sequence>
<dbReference type="RefSeq" id="XP_046078530.1">
    <property type="nucleotide sequence ID" value="XM_046210314.1"/>
</dbReference>
<feature type="domain" description="Zn(2)-C6 fungal-type" evidence="7">
    <location>
        <begin position="47"/>
        <end position="80"/>
    </location>
</feature>
<dbReference type="InterPro" id="IPR001138">
    <property type="entry name" value="Zn2Cys6_DnaBD"/>
</dbReference>
<dbReference type="InterPro" id="IPR007219">
    <property type="entry name" value="XnlR_reg_dom"/>
</dbReference>
<dbReference type="Pfam" id="PF04082">
    <property type="entry name" value="Fungal_trans"/>
    <property type="match status" value="1"/>
</dbReference>
<gene>
    <name evidence="8" type="ORF">BGW36DRAFT_285395</name>
</gene>
<organism evidence="8 9">
    <name type="scientific">Talaromyces proteolyticus</name>
    <dbReference type="NCBI Taxonomy" id="1131652"/>
    <lineage>
        <taxon>Eukaryota</taxon>
        <taxon>Fungi</taxon>
        <taxon>Dikarya</taxon>
        <taxon>Ascomycota</taxon>
        <taxon>Pezizomycotina</taxon>
        <taxon>Eurotiomycetes</taxon>
        <taxon>Eurotiomycetidae</taxon>
        <taxon>Eurotiales</taxon>
        <taxon>Trichocomaceae</taxon>
        <taxon>Talaromyces</taxon>
        <taxon>Talaromyces sect. Bacilispori</taxon>
    </lineage>
</organism>
<dbReference type="GO" id="GO:0008270">
    <property type="term" value="F:zinc ion binding"/>
    <property type="evidence" value="ECO:0007669"/>
    <property type="project" value="InterPro"/>
</dbReference>
<feature type="compositionally biased region" description="Basic and acidic residues" evidence="6">
    <location>
        <begin position="509"/>
        <end position="522"/>
    </location>
</feature>
<evidence type="ECO:0000256" key="3">
    <source>
        <dbReference type="ARBA" id="ARBA00023125"/>
    </source>
</evidence>
<evidence type="ECO:0000259" key="7">
    <source>
        <dbReference type="PROSITE" id="PS50048"/>
    </source>
</evidence>
<evidence type="ECO:0000256" key="1">
    <source>
        <dbReference type="ARBA" id="ARBA00022723"/>
    </source>
</evidence>
<evidence type="ECO:0000313" key="9">
    <source>
        <dbReference type="Proteomes" id="UP001201262"/>
    </source>
</evidence>
<dbReference type="PROSITE" id="PS50048">
    <property type="entry name" value="ZN2_CY6_FUNGAL_2"/>
    <property type="match status" value="1"/>
</dbReference>
<dbReference type="PANTHER" id="PTHR47424">
    <property type="entry name" value="REGULATORY PROTEIN GAL4"/>
    <property type="match status" value="1"/>
</dbReference>
<evidence type="ECO:0000256" key="2">
    <source>
        <dbReference type="ARBA" id="ARBA00023015"/>
    </source>
</evidence>
<protein>
    <submittedName>
        <fullName evidence="8">C6 transcription factor</fullName>
    </submittedName>
</protein>
<feature type="compositionally biased region" description="Polar residues" evidence="6">
    <location>
        <begin position="181"/>
        <end position="204"/>
    </location>
</feature>
<dbReference type="Gene3D" id="4.10.240.10">
    <property type="entry name" value="Zn(2)-C6 fungal-type DNA-binding domain"/>
    <property type="match status" value="1"/>
</dbReference>
<reference evidence="8" key="1">
    <citation type="submission" date="2021-12" db="EMBL/GenBank/DDBJ databases">
        <title>Convergent genome expansion in fungi linked to evolution of root-endophyte symbiosis.</title>
        <authorList>
            <consortium name="DOE Joint Genome Institute"/>
            <person name="Ke Y.-H."/>
            <person name="Bonito G."/>
            <person name="Liao H.-L."/>
            <person name="Looney B."/>
            <person name="Rojas-Flechas A."/>
            <person name="Nash J."/>
            <person name="Hameed K."/>
            <person name="Schadt C."/>
            <person name="Martin F."/>
            <person name="Crous P.W."/>
            <person name="Miettinen O."/>
            <person name="Magnuson J.K."/>
            <person name="Labbe J."/>
            <person name="Jacobson D."/>
            <person name="Doktycz M.J."/>
            <person name="Veneault-Fourrey C."/>
            <person name="Kuo A."/>
            <person name="Mondo S."/>
            <person name="Calhoun S."/>
            <person name="Riley R."/>
            <person name="Ohm R."/>
            <person name="LaButti K."/>
            <person name="Andreopoulos B."/>
            <person name="Pangilinan J."/>
            <person name="Nolan M."/>
            <person name="Tritt A."/>
            <person name="Clum A."/>
            <person name="Lipzen A."/>
            <person name="Daum C."/>
            <person name="Barry K."/>
            <person name="Grigoriev I.V."/>
            <person name="Vilgalys R."/>
        </authorList>
    </citation>
    <scope>NUCLEOTIDE SEQUENCE</scope>
    <source>
        <strain evidence="8">PMI_201</strain>
    </source>
</reference>
<dbReference type="CDD" id="cd12148">
    <property type="entry name" value="fungal_TF_MHR"/>
    <property type="match status" value="1"/>
</dbReference>
<evidence type="ECO:0000256" key="5">
    <source>
        <dbReference type="ARBA" id="ARBA00023242"/>
    </source>
</evidence>
<dbReference type="SMART" id="SM00066">
    <property type="entry name" value="GAL4"/>
    <property type="match status" value="1"/>
</dbReference>
<dbReference type="EMBL" id="JAJTJA010000001">
    <property type="protein sequence ID" value="KAH8705909.1"/>
    <property type="molecule type" value="Genomic_DNA"/>
</dbReference>